<dbReference type="GO" id="GO:0005886">
    <property type="term" value="C:plasma membrane"/>
    <property type="evidence" value="ECO:0007669"/>
    <property type="project" value="UniProtKB-SubCell"/>
</dbReference>
<gene>
    <name evidence="8" type="ORF">IAD24_01455</name>
</gene>
<proteinExistence type="predicted"/>
<organism evidence="8 9">
    <name type="scientific">Candidatus Aphodomorpha intestinavium</name>
    <dbReference type="NCBI Taxonomy" id="2840672"/>
    <lineage>
        <taxon>Bacteria</taxon>
        <taxon>Bacillati</taxon>
        <taxon>Bacillota</taxon>
        <taxon>Clostridia</taxon>
        <taxon>Eubacteriales</taxon>
        <taxon>Candidatus Aphodomorpha</taxon>
    </lineage>
</organism>
<reference evidence="8" key="1">
    <citation type="submission" date="2020-10" db="EMBL/GenBank/DDBJ databases">
        <authorList>
            <person name="Gilroy R."/>
        </authorList>
    </citation>
    <scope>NUCLEOTIDE SEQUENCE</scope>
    <source>
        <strain evidence="8">ChiGjej2B2-16831</strain>
    </source>
</reference>
<keyword evidence="3 6" id="KW-0812">Transmembrane</keyword>
<evidence type="ECO:0000313" key="9">
    <source>
        <dbReference type="Proteomes" id="UP000824128"/>
    </source>
</evidence>
<feature type="transmembrane region" description="Helical" evidence="6">
    <location>
        <begin position="270"/>
        <end position="300"/>
    </location>
</feature>
<keyword evidence="4 6" id="KW-1133">Transmembrane helix</keyword>
<protein>
    <submittedName>
        <fullName evidence="8">ComEC/Rec2 family competence protein</fullName>
    </submittedName>
</protein>
<evidence type="ECO:0000256" key="3">
    <source>
        <dbReference type="ARBA" id="ARBA00022692"/>
    </source>
</evidence>
<evidence type="ECO:0000259" key="7">
    <source>
        <dbReference type="Pfam" id="PF03772"/>
    </source>
</evidence>
<feature type="transmembrane region" description="Helical" evidence="6">
    <location>
        <begin position="312"/>
        <end position="330"/>
    </location>
</feature>
<evidence type="ECO:0000256" key="4">
    <source>
        <dbReference type="ARBA" id="ARBA00022989"/>
    </source>
</evidence>
<dbReference type="InterPro" id="IPR004477">
    <property type="entry name" value="ComEC_N"/>
</dbReference>
<dbReference type="EMBL" id="DVNZ01000047">
    <property type="protein sequence ID" value="HIU93801.1"/>
    <property type="molecule type" value="Genomic_DNA"/>
</dbReference>
<feature type="transmembrane region" description="Helical" evidence="6">
    <location>
        <begin position="235"/>
        <end position="258"/>
    </location>
</feature>
<dbReference type="InterPro" id="IPR052159">
    <property type="entry name" value="Competence_DNA_uptake"/>
</dbReference>
<accession>A0A9D1N2N0</accession>
<keyword evidence="5 6" id="KW-0472">Membrane</keyword>
<evidence type="ECO:0000256" key="6">
    <source>
        <dbReference type="SAM" id="Phobius"/>
    </source>
</evidence>
<dbReference type="NCBIfam" id="TIGR00360">
    <property type="entry name" value="ComEC_N-term"/>
    <property type="match status" value="1"/>
</dbReference>
<feature type="transmembrane region" description="Helical" evidence="6">
    <location>
        <begin position="366"/>
        <end position="387"/>
    </location>
</feature>
<reference evidence="8" key="2">
    <citation type="journal article" date="2021" name="PeerJ">
        <title>Extensive microbial diversity within the chicken gut microbiome revealed by metagenomics and culture.</title>
        <authorList>
            <person name="Gilroy R."/>
            <person name="Ravi A."/>
            <person name="Getino M."/>
            <person name="Pursley I."/>
            <person name="Horton D.L."/>
            <person name="Alikhan N.F."/>
            <person name="Baker D."/>
            <person name="Gharbi K."/>
            <person name="Hall N."/>
            <person name="Watson M."/>
            <person name="Adriaenssens E.M."/>
            <person name="Foster-Nyarko E."/>
            <person name="Jarju S."/>
            <person name="Secka A."/>
            <person name="Antonio M."/>
            <person name="Oren A."/>
            <person name="Chaudhuri R.R."/>
            <person name="La Ragione R."/>
            <person name="Hildebrand F."/>
            <person name="Pallen M.J."/>
        </authorList>
    </citation>
    <scope>NUCLEOTIDE SEQUENCE</scope>
    <source>
        <strain evidence="8">ChiGjej2B2-16831</strain>
    </source>
</reference>
<dbReference type="PANTHER" id="PTHR30619">
    <property type="entry name" value="DNA INTERNALIZATION/COMPETENCE PROTEIN COMEC/REC2"/>
    <property type="match status" value="1"/>
</dbReference>
<evidence type="ECO:0000256" key="5">
    <source>
        <dbReference type="ARBA" id="ARBA00023136"/>
    </source>
</evidence>
<dbReference type="Proteomes" id="UP000824128">
    <property type="component" value="Unassembled WGS sequence"/>
</dbReference>
<keyword evidence="2" id="KW-1003">Cell membrane</keyword>
<comment type="subcellular location">
    <subcellularLocation>
        <location evidence="1">Cell membrane</location>
        <topology evidence="1">Multi-pass membrane protein</topology>
    </subcellularLocation>
</comment>
<comment type="caution">
    <text evidence="8">The sequence shown here is derived from an EMBL/GenBank/DDBJ whole genome shotgun (WGS) entry which is preliminary data.</text>
</comment>
<name>A0A9D1N2N0_9FIRM</name>
<evidence type="ECO:0000256" key="2">
    <source>
        <dbReference type="ARBA" id="ARBA00022475"/>
    </source>
</evidence>
<feature type="transmembrane region" description="Helical" evidence="6">
    <location>
        <begin position="399"/>
        <end position="422"/>
    </location>
</feature>
<feature type="domain" description="ComEC/Rec2-related protein" evidence="7">
    <location>
        <begin position="220"/>
        <end position="470"/>
    </location>
</feature>
<evidence type="ECO:0000256" key="1">
    <source>
        <dbReference type="ARBA" id="ARBA00004651"/>
    </source>
</evidence>
<evidence type="ECO:0000313" key="8">
    <source>
        <dbReference type="EMBL" id="HIU93801.1"/>
    </source>
</evidence>
<feature type="transmembrane region" description="Helical" evidence="6">
    <location>
        <begin position="336"/>
        <end position="354"/>
    </location>
</feature>
<dbReference type="PANTHER" id="PTHR30619:SF1">
    <property type="entry name" value="RECOMBINATION PROTEIN 2"/>
    <property type="match status" value="1"/>
</dbReference>
<dbReference type="Pfam" id="PF03772">
    <property type="entry name" value="Competence"/>
    <property type="match status" value="1"/>
</dbReference>
<sequence length="499" mass="51730">MQQSAGPAMEGAQRGRLFARRPLCLAALGALLGLLLYAALERAQALPALLVLPALTLAAAVYRRGALAALVPACLVCLSALLQCPSAPAAAEGLLTGRIAEPPAAERGRQVLLLDAAAVDGEPVRGRVELTVYGAAPLSYGQRVAVQASLRTAEPDWLFYDRYRGVACRARAQGLPGVAPGRRDAYGLLLAVRAAISERIGLLFPAGAQAEAARGILLGGGVADMDEGTEAQFRAVGIAHLLAVSGLHVGVLAGALMAPLRLVRGLWARFFTLAALLLLYAALTAFTPSVLRACVMVLCAQPAMPLRRRRDLMSALSLAFVLVLLARPFALWNAGFELSFLAVGGLALLAKPLARRFAALGSRGAAALSSGVAVVVAGLPATARFFGALPLSSLAANLLVLPLVPLFFVPALLALGLGAVWLPLGRAVAVLPQAALELILRVAEAGGALALTVPAPGTAGYLLFLLWMLLSSPLCLAQRRRKLLLSGGAALLTALLWSW</sequence>
<dbReference type="AlphaFoldDB" id="A0A9D1N2N0"/>
<feature type="transmembrane region" description="Helical" evidence="6">
    <location>
        <begin position="21"/>
        <end position="39"/>
    </location>
</feature>